<dbReference type="AlphaFoldDB" id="A0A0X8XYK6"/>
<sequence>MRVLVRITGLSRKAARERSWGRARGCTRERDLLPGLVPHKPDPGHDGTERGSRPVAKPGRSSWKI</sequence>
<gene>
    <name evidence="2" type="ORF">MMAB1_3495</name>
</gene>
<evidence type="ECO:0000256" key="1">
    <source>
        <dbReference type="SAM" id="MobiDB-lite"/>
    </source>
</evidence>
<accession>A0A0X8XYK6</accession>
<dbReference type="EMBL" id="LT158599">
    <property type="protein sequence ID" value="CVK34708.1"/>
    <property type="molecule type" value="Genomic_DNA"/>
</dbReference>
<dbReference type="Proteomes" id="UP000069850">
    <property type="component" value="Chromosome 1"/>
</dbReference>
<organism evidence="2 3">
    <name type="scientific">Methanoculleus bourgensis</name>
    <dbReference type="NCBI Taxonomy" id="83986"/>
    <lineage>
        <taxon>Archaea</taxon>
        <taxon>Methanobacteriati</taxon>
        <taxon>Methanobacteriota</taxon>
        <taxon>Stenosarchaea group</taxon>
        <taxon>Methanomicrobia</taxon>
        <taxon>Methanomicrobiales</taxon>
        <taxon>Methanomicrobiaceae</taxon>
        <taxon>Methanoculleus</taxon>
    </lineage>
</organism>
<name>A0A0X8XYK6_9EURY</name>
<dbReference type="KEGG" id="mema:MMAB1_3495"/>
<feature type="region of interest" description="Disordered" evidence="1">
    <location>
        <begin position="29"/>
        <end position="65"/>
    </location>
</feature>
<proteinExistence type="predicted"/>
<evidence type="ECO:0000313" key="3">
    <source>
        <dbReference type="Proteomes" id="UP000069850"/>
    </source>
</evidence>
<protein>
    <submittedName>
        <fullName evidence="2">Uncharacterized protein</fullName>
    </submittedName>
</protein>
<feature type="compositionally biased region" description="Basic and acidic residues" evidence="1">
    <location>
        <begin position="39"/>
        <end position="52"/>
    </location>
</feature>
<reference evidence="2 3" key="1">
    <citation type="submission" date="2016-01" db="EMBL/GenBank/DDBJ databases">
        <authorList>
            <person name="Manzoor S."/>
        </authorList>
    </citation>
    <scope>NUCLEOTIDE SEQUENCE [LARGE SCALE GENOMIC DNA]</scope>
    <source>
        <strain evidence="2">Methanoculleus sp MAB1</strain>
    </source>
</reference>
<evidence type="ECO:0000313" key="2">
    <source>
        <dbReference type="EMBL" id="CVK34708.1"/>
    </source>
</evidence>